<reference evidence="1 2" key="1">
    <citation type="submission" date="2016-04" db="EMBL/GenBank/DDBJ databases">
        <title>Genome analyses suggest a sexual origin of heterokaryosis in a supposedly ancient asexual fungus.</title>
        <authorList>
            <person name="Ropars J."/>
            <person name="Sedzielewska K."/>
            <person name="Noel J."/>
            <person name="Charron P."/>
            <person name="Farinelli L."/>
            <person name="Marton T."/>
            <person name="Kruger M."/>
            <person name="Pelin A."/>
            <person name="Brachmann A."/>
            <person name="Corradi N."/>
        </authorList>
    </citation>
    <scope>NUCLEOTIDE SEQUENCE [LARGE SCALE GENOMIC DNA]</scope>
    <source>
        <strain evidence="1 2">A5</strain>
    </source>
</reference>
<reference evidence="1 2" key="2">
    <citation type="submission" date="2017-09" db="EMBL/GenBank/DDBJ databases">
        <title>Extensive intraspecific genome diversity in a model arbuscular mycorrhizal fungus.</title>
        <authorList>
            <person name="Chen E.C."/>
            <person name="Morin E."/>
            <person name="Beaudet D."/>
            <person name="Noel J."/>
            <person name="Ndikumana S."/>
            <person name="Charron P."/>
            <person name="St-Onge C."/>
            <person name="Giorgi J."/>
            <person name="Grigoriev I.V."/>
            <person name="Roux C."/>
            <person name="Martin F.M."/>
            <person name="Corradi N."/>
        </authorList>
    </citation>
    <scope>NUCLEOTIDE SEQUENCE [LARGE SCALE GENOMIC DNA]</scope>
    <source>
        <strain evidence="1 2">A5</strain>
    </source>
</reference>
<accession>A0A2N0NX34</accession>
<comment type="caution">
    <text evidence="1">The sequence shown here is derived from an EMBL/GenBank/DDBJ whole genome shotgun (WGS) entry which is preliminary data.</text>
</comment>
<evidence type="ECO:0000313" key="2">
    <source>
        <dbReference type="Proteomes" id="UP000232722"/>
    </source>
</evidence>
<gene>
    <name evidence="1" type="ORF">RhiirA5_430236</name>
</gene>
<sequence>MIDKEVIVNLGVVIQKGEELCLDGFFGLEIIPKSSDVEKFNFEGKLAFVKNERKVYAVALIISIIILPCNIKIELRTDLKIIEWLYNYSKMGSTRRELDDKLYVYLNFIDNMDAQSTIQDVKVPAIKRQLINCKDTIKETSINVDNILVDEYNLRWNYIPIEGAYRIVSEIQTEATQWNVSFKLINNEITTSKGITSKEDAAIRSFRVKNFLKILLTYEILWTRKVWGIPNVKCPRCLIEEENVNEVVDKELVEIEKEDILSKFKERVLEETAIKSLTIQTENLLREDLMQGNNNLQSSDKISVACLSDILLEIRVAFPVISSAKFFANSSTLSRHEANT</sequence>
<dbReference type="EMBL" id="LLXJ01002321">
    <property type="protein sequence ID" value="PKB99126.1"/>
    <property type="molecule type" value="Genomic_DNA"/>
</dbReference>
<dbReference type="VEuPathDB" id="FungiDB:RhiirA1_476148"/>
<organism evidence="1 2">
    <name type="scientific">Rhizophagus irregularis</name>
    <dbReference type="NCBI Taxonomy" id="588596"/>
    <lineage>
        <taxon>Eukaryota</taxon>
        <taxon>Fungi</taxon>
        <taxon>Fungi incertae sedis</taxon>
        <taxon>Mucoromycota</taxon>
        <taxon>Glomeromycotina</taxon>
        <taxon>Glomeromycetes</taxon>
        <taxon>Glomerales</taxon>
        <taxon>Glomeraceae</taxon>
        <taxon>Rhizophagus</taxon>
    </lineage>
</organism>
<evidence type="ECO:0000313" key="1">
    <source>
        <dbReference type="EMBL" id="PKB99126.1"/>
    </source>
</evidence>
<protein>
    <submittedName>
        <fullName evidence="1">Uncharacterized protein</fullName>
    </submittedName>
</protein>
<proteinExistence type="predicted"/>
<dbReference type="Proteomes" id="UP000232722">
    <property type="component" value="Unassembled WGS sequence"/>
</dbReference>
<dbReference type="VEuPathDB" id="FungiDB:FUN_009056"/>
<dbReference type="AlphaFoldDB" id="A0A2N0NX34"/>
<dbReference type="VEuPathDB" id="FungiDB:RhiirFUN_026076"/>
<name>A0A2N0NX34_9GLOM</name>